<reference evidence="9 10" key="1">
    <citation type="submission" date="2020-08" db="EMBL/GenBank/DDBJ databases">
        <title>Genomic Encyclopedia of Type Strains, Phase IV (KMG-IV): sequencing the most valuable type-strain genomes for metagenomic binning, comparative biology and taxonomic classification.</title>
        <authorList>
            <person name="Goeker M."/>
        </authorList>
    </citation>
    <scope>NUCLEOTIDE SEQUENCE [LARGE SCALE GENOMIC DNA]</scope>
    <source>
        <strain evidence="9 10">DSM 45385</strain>
    </source>
</reference>
<keyword evidence="10" id="KW-1185">Reference proteome</keyword>
<comment type="caution">
    <text evidence="9">The sequence shown here is derived from an EMBL/GenBank/DDBJ whole genome shotgun (WGS) entry which is preliminary data.</text>
</comment>
<organism evidence="9 10">
    <name type="scientific">Nonomuraea endophytica</name>
    <dbReference type="NCBI Taxonomy" id="714136"/>
    <lineage>
        <taxon>Bacteria</taxon>
        <taxon>Bacillati</taxon>
        <taxon>Actinomycetota</taxon>
        <taxon>Actinomycetes</taxon>
        <taxon>Streptosporangiales</taxon>
        <taxon>Streptosporangiaceae</taxon>
        <taxon>Nonomuraea</taxon>
    </lineage>
</organism>
<dbReference type="CDD" id="cd06261">
    <property type="entry name" value="TM_PBP2"/>
    <property type="match status" value="1"/>
</dbReference>
<feature type="transmembrane region" description="Helical" evidence="7">
    <location>
        <begin position="62"/>
        <end position="81"/>
    </location>
</feature>
<dbReference type="InterPro" id="IPR000515">
    <property type="entry name" value="MetI-like"/>
</dbReference>
<feature type="transmembrane region" description="Helical" evidence="7">
    <location>
        <begin position="170"/>
        <end position="191"/>
    </location>
</feature>
<evidence type="ECO:0000256" key="4">
    <source>
        <dbReference type="ARBA" id="ARBA00022692"/>
    </source>
</evidence>
<evidence type="ECO:0000259" key="8">
    <source>
        <dbReference type="PROSITE" id="PS50928"/>
    </source>
</evidence>
<keyword evidence="5 7" id="KW-1133">Transmembrane helix</keyword>
<dbReference type="SUPFAM" id="SSF161098">
    <property type="entry name" value="MetI-like"/>
    <property type="match status" value="1"/>
</dbReference>
<dbReference type="GO" id="GO:0010438">
    <property type="term" value="P:cellular response to sulfur starvation"/>
    <property type="evidence" value="ECO:0007669"/>
    <property type="project" value="TreeGrafter"/>
</dbReference>
<feature type="transmembrane region" description="Helical" evidence="7">
    <location>
        <begin position="218"/>
        <end position="239"/>
    </location>
</feature>
<dbReference type="PANTHER" id="PTHR30151">
    <property type="entry name" value="ALKANE SULFONATE ABC TRANSPORTER-RELATED, MEMBRANE SUBUNIT"/>
    <property type="match status" value="1"/>
</dbReference>
<comment type="similarity">
    <text evidence="7">Belongs to the binding-protein-dependent transport system permease family.</text>
</comment>
<evidence type="ECO:0000256" key="5">
    <source>
        <dbReference type="ARBA" id="ARBA00022989"/>
    </source>
</evidence>
<dbReference type="GO" id="GO:0005886">
    <property type="term" value="C:plasma membrane"/>
    <property type="evidence" value="ECO:0007669"/>
    <property type="project" value="UniProtKB-SubCell"/>
</dbReference>
<dbReference type="PANTHER" id="PTHR30151:SF25">
    <property type="entry name" value="TAURINE TRANSPORT SYSTEM PERMEASE PROTEIN TAUC"/>
    <property type="match status" value="1"/>
</dbReference>
<evidence type="ECO:0000313" key="10">
    <source>
        <dbReference type="Proteomes" id="UP000568380"/>
    </source>
</evidence>
<feature type="transmembrane region" description="Helical" evidence="7">
    <location>
        <begin position="119"/>
        <end position="137"/>
    </location>
</feature>
<dbReference type="EMBL" id="JACHIN010000007">
    <property type="protein sequence ID" value="MBB5079713.1"/>
    <property type="molecule type" value="Genomic_DNA"/>
</dbReference>
<dbReference type="Proteomes" id="UP000568380">
    <property type="component" value="Unassembled WGS sequence"/>
</dbReference>
<dbReference type="InterPro" id="IPR035906">
    <property type="entry name" value="MetI-like_sf"/>
</dbReference>
<protein>
    <submittedName>
        <fullName evidence="9">ABC-type nitrate/sulfonate/bicarbonate transport system permease component</fullName>
    </submittedName>
</protein>
<evidence type="ECO:0000313" key="9">
    <source>
        <dbReference type="EMBL" id="MBB5079713.1"/>
    </source>
</evidence>
<evidence type="ECO:0000256" key="2">
    <source>
        <dbReference type="ARBA" id="ARBA00022448"/>
    </source>
</evidence>
<keyword evidence="3" id="KW-1003">Cell membrane</keyword>
<dbReference type="AlphaFoldDB" id="A0A7W8A7P0"/>
<gene>
    <name evidence="9" type="ORF">HNR40_005199</name>
</gene>
<feature type="transmembrane region" description="Helical" evidence="7">
    <location>
        <begin position="93"/>
        <end position="113"/>
    </location>
</feature>
<comment type="subcellular location">
    <subcellularLocation>
        <location evidence="1 7">Cell membrane</location>
        <topology evidence="1 7">Multi-pass membrane protein</topology>
    </subcellularLocation>
</comment>
<evidence type="ECO:0000256" key="3">
    <source>
        <dbReference type="ARBA" id="ARBA00022475"/>
    </source>
</evidence>
<dbReference type="Pfam" id="PF00528">
    <property type="entry name" value="BPD_transp_1"/>
    <property type="match status" value="1"/>
</dbReference>
<feature type="domain" description="ABC transmembrane type-1" evidence="8">
    <location>
        <begin position="55"/>
        <end position="240"/>
    </location>
</feature>
<dbReference type="PROSITE" id="PS50928">
    <property type="entry name" value="ABC_TM1"/>
    <property type="match status" value="1"/>
</dbReference>
<sequence length="249" mass="26804">MIRWAVFAACALAWEALSRSAGNRFFPPPSQIAARMYELWFSGSYIFTDEAVEHLAPSLGRLAAGLAGAVVTGVVLGFVLGRSAKARAYADPVLQLFRAVPPPLLVPVFIVLLSVGTQMQLATIAFATLWPILLNTADGVSGVDRRHLETAQVFRLTAAQRLWRVLVPSALPKVFAGLRLSMSVALILMVFSELMPGSSNGIGYLLQDAYAVGDLPRMWSAVVLIGVLGYVLNAVLLAVQRRVLAWQGG</sequence>
<dbReference type="RefSeq" id="WP_312896505.1">
    <property type="nucleotide sequence ID" value="NZ_JACHIN010000007.1"/>
</dbReference>
<name>A0A7W8A7P0_9ACTN</name>
<dbReference type="Gene3D" id="1.10.3720.10">
    <property type="entry name" value="MetI-like"/>
    <property type="match status" value="1"/>
</dbReference>
<accession>A0A7W8A7P0</accession>
<keyword evidence="2 7" id="KW-0813">Transport</keyword>
<keyword evidence="4 7" id="KW-0812">Transmembrane</keyword>
<evidence type="ECO:0000256" key="1">
    <source>
        <dbReference type="ARBA" id="ARBA00004651"/>
    </source>
</evidence>
<keyword evidence="6 7" id="KW-0472">Membrane</keyword>
<proteinExistence type="inferred from homology"/>
<evidence type="ECO:0000256" key="7">
    <source>
        <dbReference type="RuleBase" id="RU363032"/>
    </source>
</evidence>
<evidence type="ECO:0000256" key="6">
    <source>
        <dbReference type="ARBA" id="ARBA00023136"/>
    </source>
</evidence>
<dbReference type="GO" id="GO:0055085">
    <property type="term" value="P:transmembrane transport"/>
    <property type="evidence" value="ECO:0007669"/>
    <property type="project" value="InterPro"/>
</dbReference>